<organism evidence="2">
    <name type="scientific">Tetraselmis sp. GSL018</name>
    <dbReference type="NCBI Taxonomy" id="582737"/>
    <lineage>
        <taxon>Eukaryota</taxon>
        <taxon>Viridiplantae</taxon>
        <taxon>Chlorophyta</taxon>
        <taxon>core chlorophytes</taxon>
        <taxon>Chlorodendrophyceae</taxon>
        <taxon>Chlorodendrales</taxon>
        <taxon>Chlorodendraceae</taxon>
        <taxon>Tetraselmis</taxon>
    </lineage>
</organism>
<accession>A0A061QZJ9</accession>
<name>A0A061QZJ9_9CHLO</name>
<reference evidence="2" key="1">
    <citation type="submission" date="2014-05" db="EMBL/GenBank/DDBJ databases">
        <title>The transcriptome of the halophilic microalga Tetraselmis sp. GSL018 isolated from the Great Salt Lake, Utah.</title>
        <authorList>
            <person name="Jinkerson R.E."/>
            <person name="D'Adamo S."/>
            <person name="Posewitz M.C."/>
        </authorList>
    </citation>
    <scope>NUCLEOTIDE SEQUENCE</scope>
    <source>
        <strain evidence="2">GSL018</strain>
    </source>
</reference>
<feature type="non-terminal residue" evidence="2">
    <location>
        <position position="1"/>
    </location>
</feature>
<dbReference type="EMBL" id="GBEZ01022953">
    <property type="protein sequence ID" value="JAC63909.1"/>
    <property type="molecule type" value="Transcribed_RNA"/>
</dbReference>
<gene>
    <name evidence="2" type="ORF">TSPGSL018_19475</name>
</gene>
<feature type="unsure residue" description="D or N" evidence="2">
    <location>
        <position position="14"/>
    </location>
</feature>
<dbReference type="AlphaFoldDB" id="A0A061QZJ9"/>
<evidence type="ECO:0000256" key="1">
    <source>
        <dbReference type="SAM" id="MobiDB-lite"/>
    </source>
</evidence>
<protein>
    <submittedName>
        <fullName evidence="2">Uncharacterized protein</fullName>
    </submittedName>
</protein>
<sequence length="79" mass="8133">PGRGSDPPRAPSIDKGALSLSASAVPTPMGIVATCDQRRRGTETATRVCVEKENLYGATAEEASDSKATGKPGEERGCD</sequence>
<feature type="non-terminal residue" evidence="2">
    <location>
        <position position="79"/>
    </location>
</feature>
<feature type="region of interest" description="Disordered" evidence="1">
    <location>
        <begin position="1"/>
        <end position="22"/>
    </location>
</feature>
<evidence type="ECO:0000313" key="2">
    <source>
        <dbReference type="EMBL" id="JAC63909.1"/>
    </source>
</evidence>
<feature type="region of interest" description="Disordered" evidence="1">
    <location>
        <begin position="57"/>
        <end position="79"/>
    </location>
</feature>
<proteinExistence type="predicted"/>